<dbReference type="InterPro" id="IPR005467">
    <property type="entry name" value="His_kinase_dom"/>
</dbReference>
<evidence type="ECO:0000259" key="23">
    <source>
        <dbReference type="PROSITE" id="PS50894"/>
    </source>
</evidence>
<dbReference type="RefSeq" id="WP_078484708.1">
    <property type="nucleotide sequence ID" value="NZ_CP054491.1"/>
</dbReference>
<dbReference type="SUPFAM" id="SSF47226">
    <property type="entry name" value="Histidine-containing phosphotransfer domain, HPT domain"/>
    <property type="match status" value="1"/>
</dbReference>
<keyword evidence="12" id="KW-0902">Two-component regulatory system</keyword>
<evidence type="ECO:0000256" key="12">
    <source>
        <dbReference type="ARBA" id="ARBA00023012"/>
    </source>
</evidence>
<dbReference type="InterPro" id="IPR003660">
    <property type="entry name" value="HAMP_dom"/>
</dbReference>
<evidence type="ECO:0000256" key="10">
    <source>
        <dbReference type="ARBA" id="ARBA00022840"/>
    </source>
</evidence>
<dbReference type="InterPro" id="IPR004358">
    <property type="entry name" value="Sig_transdc_His_kin-like_C"/>
</dbReference>
<dbReference type="SMART" id="SM00086">
    <property type="entry name" value="PAC"/>
    <property type="match status" value="1"/>
</dbReference>
<evidence type="ECO:0000256" key="14">
    <source>
        <dbReference type="ARBA" id="ARBA00064003"/>
    </source>
</evidence>
<feature type="modified residue" description="4-aspartylphosphate" evidence="17">
    <location>
        <position position="1059"/>
    </location>
</feature>
<dbReference type="GO" id="GO:0005886">
    <property type="term" value="C:plasma membrane"/>
    <property type="evidence" value="ECO:0007669"/>
    <property type="project" value="UniProtKB-SubCell"/>
</dbReference>
<keyword evidence="13 18" id="KW-0472">Membrane</keyword>
<evidence type="ECO:0000256" key="4">
    <source>
        <dbReference type="ARBA" id="ARBA00022475"/>
    </source>
</evidence>
<dbReference type="Gene3D" id="1.20.120.160">
    <property type="entry name" value="HPT domain"/>
    <property type="match status" value="1"/>
</dbReference>
<dbReference type="SUPFAM" id="SSF55785">
    <property type="entry name" value="PYP-like sensor domain (PAS domain)"/>
    <property type="match status" value="1"/>
</dbReference>
<keyword evidence="7 18" id="KW-0812">Transmembrane</keyword>
<feature type="domain" description="HAMP" evidence="22">
    <location>
        <begin position="163"/>
        <end position="215"/>
    </location>
</feature>
<keyword evidence="11 18" id="KW-1133">Transmembrane helix</keyword>
<dbReference type="SUPFAM" id="SSF47384">
    <property type="entry name" value="Homodimeric domain of signal transducing histidine kinase"/>
    <property type="match status" value="1"/>
</dbReference>
<protein>
    <recommendedName>
        <fullName evidence="15">Sensory/regulatory protein RpfC</fullName>
        <ecNumber evidence="3">2.7.13.3</ecNumber>
    </recommendedName>
</protein>
<dbReference type="Gene3D" id="6.10.340.10">
    <property type="match status" value="1"/>
</dbReference>
<dbReference type="InterPro" id="IPR036641">
    <property type="entry name" value="HPT_dom_sf"/>
</dbReference>
<dbReference type="InterPro" id="IPR003661">
    <property type="entry name" value="HisK_dim/P_dom"/>
</dbReference>
<dbReference type="InterPro" id="IPR001610">
    <property type="entry name" value="PAC"/>
</dbReference>
<comment type="catalytic activity">
    <reaction evidence="1">
        <text>ATP + protein L-histidine = ADP + protein N-phospho-L-histidine.</text>
        <dbReference type="EC" id="2.7.13.3"/>
    </reaction>
</comment>
<sequence length="1391" mass="153774">MSLRIKITLPILLLGILFTLYFNYIWKAGHLAEARKHNVEESQRELTEFAKMVGGLVDQEDDEELSSILDDIHAAHSLWVELGVRWSGGRTVTSNFSRPAVADSSLIYRQQTAVEGGHAGQPQLFAVLDLSATHEERHYEELLWSLLSILLLFAVVSLLLLEWLVRRPVEGLVTAAQSVADGNFESLLPRSRNDEVGGLIHHFDVMRQSLKSQSTQLAEEIEGHRRAEVKIEHDYHAQRVLSSILRISLEPTKLEELLGCTLDLLMTVPWLDIEAKGCMFLADEKADTLHMVAQRGLSEEIRGLCSTLPVGKCICGQAAERREIFCVTHVDERHEIRPEGIHDHGHLCVPIMIEDHLLGIINLYTMAGVEASVDTIDLLSSVSNTLASVIQRMRATHALEDAQQALEQRVIERTSELETANDQLLNEMVIRNDAEEQAKRSIAELETQKFALDQHSIVGIADREGRISYANDLFCAISKYSRDELIGEDHRILNSGYHSSSFFKEMWLTITRGEVWRGEIRNQNKEGNYYWVDTTIVPFMDDSGRPYQFVSIRTDITERKRTLWQQQARQERLREHQTALLGLTKGISHEEVSLDVSIERVAQVLLKTLNVARVSIWFFDSSESRLYGKAYYCAGNEHLDSDAESLMRSRYPSFFNALEERHLFVASAVQSDHVFAEIYNDCFAAHDVQSVIGATIRQSGDVVGVLFAEHCGEERYWHTDEQGFVNNIADMVTVALEQAARIETENALKLARDTAVQASKVKSEFLAAMSHEIRTPMNGVLGMLGLLEDTELNNEQGNYVSTANGSAQTLLTLLNDILDFSKLEAGRVELEAIEFDLFQLCGDVCDLAAGNAYNKGLEITCDIDEQVPEFVVADPTRLRQVITNLLGNAVKFTSEGEIRFKVAVQSKEGSRLRLRFDVHDTGIGVDATARGQIFGAFSQADGSTSRKYGGTGLGLSISKQLVDAMGGEIDVDSIPGEGSDFWFAIDVELGGGLRPSICDSCLRDVKVLIADSHPHSSAVIATYLDQMGADFEIVEGAESLVETVDNSEGRQQFEIAIIDAAISQQLPVEELPGLKSIAASIICLARAGQIKDDDCRRLAHSATLIKPVGPRRLADVVDEVIHVDTDPHAQLVAVDSQASVRKDRILVVDDNQVNQRVAVSILSKLGFQADVVDNGRKAVEASAEGGYDLILMDCQMPEMDGYEASGEIRKLAGSAANTTIVAMTAHVLEGERERCIEAGMDDYISKPIQVALLGELLQHWLGEGEQLEAAESVETVSKEGVDPAVVAELRNMMGDEALGSLATIFLDDMALRIDEMTSALNDSNPDSFILAAHTLKGSSSNVGARELFNFCQQIETDVRADGLDAIKESFDQILDISERVRSGLNEAVAAE</sequence>
<dbReference type="Pfam" id="PF13185">
    <property type="entry name" value="GAF_2"/>
    <property type="match status" value="1"/>
</dbReference>
<dbReference type="Pfam" id="PF13426">
    <property type="entry name" value="PAS_9"/>
    <property type="match status" value="1"/>
</dbReference>
<dbReference type="InterPro" id="IPR001789">
    <property type="entry name" value="Sig_transdc_resp-reg_receiver"/>
</dbReference>
<evidence type="ECO:0000256" key="16">
    <source>
        <dbReference type="PROSITE-ProRule" id="PRU00110"/>
    </source>
</evidence>
<feature type="transmembrane region" description="Helical" evidence="18">
    <location>
        <begin position="142"/>
        <end position="165"/>
    </location>
</feature>
<dbReference type="KEGG" id="rev:HUE57_14965"/>
<dbReference type="EC" id="2.7.13.3" evidence="3"/>
<evidence type="ECO:0000256" key="5">
    <source>
        <dbReference type="ARBA" id="ARBA00022553"/>
    </source>
</evidence>
<dbReference type="Pfam" id="PF00512">
    <property type="entry name" value="HisKA"/>
    <property type="match status" value="1"/>
</dbReference>
<dbReference type="SMART" id="SM00304">
    <property type="entry name" value="HAMP"/>
    <property type="match status" value="1"/>
</dbReference>
<evidence type="ECO:0000256" key="11">
    <source>
        <dbReference type="ARBA" id="ARBA00022989"/>
    </source>
</evidence>
<dbReference type="Pfam" id="PF00672">
    <property type="entry name" value="HAMP"/>
    <property type="match status" value="1"/>
</dbReference>
<dbReference type="PROSITE" id="PS50894">
    <property type="entry name" value="HPT"/>
    <property type="match status" value="1"/>
</dbReference>
<dbReference type="PANTHER" id="PTHR45339:SF1">
    <property type="entry name" value="HYBRID SIGNAL TRANSDUCTION HISTIDINE KINASE J"/>
    <property type="match status" value="1"/>
</dbReference>
<feature type="modified residue" description="4-aspartylphosphate" evidence="17">
    <location>
        <position position="1193"/>
    </location>
</feature>
<dbReference type="CDD" id="cd00082">
    <property type="entry name" value="HisKA"/>
    <property type="match status" value="1"/>
</dbReference>
<comment type="subcellular location">
    <subcellularLocation>
        <location evidence="2">Cell membrane</location>
        <topology evidence="2">Multi-pass membrane protein</topology>
    </subcellularLocation>
</comment>
<dbReference type="SMART" id="SM00448">
    <property type="entry name" value="REC"/>
    <property type="match status" value="1"/>
</dbReference>
<evidence type="ECO:0000256" key="6">
    <source>
        <dbReference type="ARBA" id="ARBA00022679"/>
    </source>
</evidence>
<dbReference type="Gene3D" id="3.30.450.20">
    <property type="entry name" value="PAS domain"/>
    <property type="match status" value="1"/>
</dbReference>
<dbReference type="Gene3D" id="3.30.450.40">
    <property type="match status" value="2"/>
</dbReference>
<feature type="domain" description="PAC" evidence="21">
    <location>
        <begin position="516"/>
        <end position="568"/>
    </location>
</feature>
<dbReference type="SUPFAM" id="SSF158472">
    <property type="entry name" value="HAMP domain-like"/>
    <property type="match status" value="1"/>
</dbReference>
<dbReference type="InterPro" id="IPR003594">
    <property type="entry name" value="HATPase_dom"/>
</dbReference>
<dbReference type="PROSITE" id="PS50885">
    <property type="entry name" value="HAMP"/>
    <property type="match status" value="1"/>
</dbReference>
<evidence type="ECO:0000256" key="3">
    <source>
        <dbReference type="ARBA" id="ARBA00012438"/>
    </source>
</evidence>
<dbReference type="SUPFAM" id="SSF55874">
    <property type="entry name" value="ATPase domain of HSP90 chaperone/DNA topoisomerase II/histidine kinase"/>
    <property type="match status" value="1"/>
</dbReference>
<dbReference type="CDD" id="cd00088">
    <property type="entry name" value="HPT"/>
    <property type="match status" value="1"/>
</dbReference>
<keyword evidence="9" id="KW-0418">Kinase</keyword>
<dbReference type="SMART" id="SM00387">
    <property type="entry name" value="HATPase_c"/>
    <property type="match status" value="1"/>
</dbReference>
<dbReference type="InterPro" id="IPR000014">
    <property type="entry name" value="PAS"/>
</dbReference>
<feature type="transmembrane region" description="Helical" evidence="18">
    <location>
        <begin position="6"/>
        <end position="26"/>
    </location>
</feature>
<keyword evidence="8" id="KW-0547">Nucleotide-binding</keyword>
<dbReference type="GO" id="GO:0000155">
    <property type="term" value="F:phosphorelay sensor kinase activity"/>
    <property type="evidence" value="ECO:0007669"/>
    <property type="project" value="InterPro"/>
</dbReference>
<dbReference type="InterPro" id="IPR029016">
    <property type="entry name" value="GAF-like_dom_sf"/>
</dbReference>
<dbReference type="EMBL" id="CP054491">
    <property type="protein sequence ID" value="QKQ27438.1"/>
    <property type="molecule type" value="Genomic_DNA"/>
</dbReference>
<evidence type="ECO:0000259" key="21">
    <source>
        <dbReference type="PROSITE" id="PS50113"/>
    </source>
</evidence>
<organism evidence="24 25">
    <name type="scientific">Candidatus Reidiella endopervernicosa</name>
    <dbReference type="NCBI Taxonomy" id="2738883"/>
    <lineage>
        <taxon>Bacteria</taxon>
        <taxon>Pseudomonadati</taxon>
        <taxon>Pseudomonadota</taxon>
        <taxon>Gammaproteobacteria</taxon>
        <taxon>Candidatus Reidiella</taxon>
    </lineage>
</organism>
<dbReference type="FunFam" id="3.30.565.10:FF:000010">
    <property type="entry name" value="Sensor histidine kinase RcsC"/>
    <property type="match status" value="1"/>
</dbReference>
<dbReference type="Pfam" id="PF01590">
    <property type="entry name" value="GAF"/>
    <property type="match status" value="1"/>
</dbReference>
<feature type="domain" description="Response regulatory" evidence="20">
    <location>
        <begin position="1144"/>
        <end position="1261"/>
    </location>
</feature>
<dbReference type="PROSITE" id="PS50113">
    <property type="entry name" value="PAC"/>
    <property type="match status" value="1"/>
</dbReference>
<evidence type="ECO:0000256" key="7">
    <source>
        <dbReference type="ARBA" id="ARBA00022692"/>
    </source>
</evidence>
<dbReference type="Gene3D" id="3.40.50.2300">
    <property type="match status" value="2"/>
</dbReference>
<evidence type="ECO:0000256" key="1">
    <source>
        <dbReference type="ARBA" id="ARBA00000085"/>
    </source>
</evidence>
<evidence type="ECO:0000313" key="25">
    <source>
        <dbReference type="Proteomes" id="UP000509658"/>
    </source>
</evidence>
<dbReference type="InterPro" id="IPR000700">
    <property type="entry name" value="PAS-assoc_C"/>
</dbReference>
<dbReference type="CDD" id="cd16922">
    <property type="entry name" value="HATPase_EvgS-ArcB-TorS-like"/>
    <property type="match status" value="1"/>
</dbReference>
<gene>
    <name evidence="24" type="ORF">HUE57_14965</name>
</gene>
<dbReference type="NCBIfam" id="TIGR00229">
    <property type="entry name" value="sensory_box"/>
    <property type="match status" value="1"/>
</dbReference>
<keyword evidence="25" id="KW-1185">Reference proteome</keyword>
<proteinExistence type="predicted"/>
<dbReference type="SUPFAM" id="SSF55781">
    <property type="entry name" value="GAF domain-like"/>
    <property type="match status" value="2"/>
</dbReference>
<evidence type="ECO:0000256" key="15">
    <source>
        <dbReference type="ARBA" id="ARBA00068150"/>
    </source>
</evidence>
<keyword evidence="4" id="KW-1003">Cell membrane</keyword>
<evidence type="ECO:0000256" key="8">
    <source>
        <dbReference type="ARBA" id="ARBA00022741"/>
    </source>
</evidence>
<evidence type="ECO:0000256" key="18">
    <source>
        <dbReference type="SAM" id="Phobius"/>
    </source>
</evidence>
<dbReference type="PROSITE" id="PS50110">
    <property type="entry name" value="RESPONSE_REGULATORY"/>
    <property type="match status" value="2"/>
</dbReference>
<evidence type="ECO:0000256" key="2">
    <source>
        <dbReference type="ARBA" id="ARBA00004651"/>
    </source>
</evidence>
<keyword evidence="10" id="KW-0067">ATP-binding</keyword>
<dbReference type="InterPro" id="IPR003018">
    <property type="entry name" value="GAF"/>
</dbReference>
<evidence type="ECO:0000259" key="22">
    <source>
        <dbReference type="PROSITE" id="PS50885"/>
    </source>
</evidence>
<feature type="domain" description="Histidine kinase" evidence="19">
    <location>
        <begin position="768"/>
        <end position="989"/>
    </location>
</feature>
<dbReference type="GO" id="GO:0005524">
    <property type="term" value="F:ATP binding"/>
    <property type="evidence" value="ECO:0007669"/>
    <property type="project" value="UniProtKB-KW"/>
</dbReference>
<comment type="subunit">
    <text evidence="14">At low DSF concentrations, interacts with RpfF.</text>
</comment>
<dbReference type="InterPro" id="IPR035965">
    <property type="entry name" value="PAS-like_dom_sf"/>
</dbReference>
<name>A0A6N0HYJ5_9GAMM</name>
<dbReference type="PRINTS" id="PR00344">
    <property type="entry name" value="BCTRLSENSOR"/>
</dbReference>
<dbReference type="PANTHER" id="PTHR45339">
    <property type="entry name" value="HYBRID SIGNAL TRANSDUCTION HISTIDINE KINASE J"/>
    <property type="match status" value="1"/>
</dbReference>
<evidence type="ECO:0000256" key="17">
    <source>
        <dbReference type="PROSITE-ProRule" id="PRU00169"/>
    </source>
</evidence>
<dbReference type="Gene3D" id="3.30.565.10">
    <property type="entry name" value="Histidine kinase-like ATPase, C-terminal domain"/>
    <property type="match status" value="1"/>
</dbReference>
<dbReference type="SMART" id="SM00073">
    <property type="entry name" value="HPT"/>
    <property type="match status" value="1"/>
</dbReference>
<dbReference type="Pfam" id="PF00072">
    <property type="entry name" value="Response_reg"/>
    <property type="match status" value="1"/>
</dbReference>
<feature type="modified residue" description="Phosphohistidine" evidence="16">
    <location>
        <position position="1333"/>
    </location>
</feature>
<dbReference type="SMART" id="SM00065">
    <property type="entry name" value="GAF"/>
    <property type="match status" value="2"/>
</dbReference>
<dbReference type="FunFam" id="1.10.287.130:FF:000002">
    <property type="entry name" value="Two-component osmosensing histidine kinase"/>
    <property type="match status" value="1"/>
</dbReference>
<dbReference type="CDD" id="cd17546">
    <property type="entry name" value="REC_hyHK_CKI1_RcsC-like"/>
    <property type="match status" value="1"/>
</dbReference>
<feature type="domain" description="HPt" evidence="23">
    <location>
        <begin position="1294"/>
        <end position="1391"/>
    </location>
</feature>
<dbReference type="InterPro" id="IPR036890">
    <property type="entry name" value="HATPase_C_sf"/>
</dbReference>
<keyword evidence="6" id="KW-0808">Transferase</keyword>
<dbReference type="CDD" id="cd00130">
    <property type="entry name" value="PAS"/>
    <property type="match status" value="1"/>
</dbReference>
<evidence type="ECO:0000259" key="19">
    <source>
        <dbReference type="PROSITE" id="PS50109"/>
    </source>
</evidence>
<dbReference type="Pfam" id="PF02518">
    <property type="entry name" value="HATPase_c"/>
    <property type="match status" value="1"/>
</dbReference>
<dbReference type="SUPFAM" id="SSF52172">
    <property type="entry name" value="CheY-like"/>
    <property type="match status" value="2"/>
</dbReference>
<evidence type="ECO:0000256" key="9">
    <source>
        <dbReference type="ARBA" id="ARBA00022777"/>
    </source>
</evidence>
<evidence type="ECO:0000259" key="20">
    <source>
        <dbReference type="PROSITE" id="PS50110"/>
    </source>
</evidence>
<evidence type="ECO:0000313" key="24">
    <source>
        <dbReference type="EMBL" id="QKQ27438.1"/>
    </source>
</evidence>
<keyword evidence="5 17" id="KW-0597">Phosphoprotein</keyword>
<evidence type="ECO:0000256" key="13">
    <source>
        <dbReference type="ARBA" id="ARBA00023136"/>
    </source>
</evidence>
<dbReference type="InterPro" id="IPR036097">
    <property type="entry name" value="HisK_dim/P_sf"/>
</dbReference>
<dbReference type="Pfam" id="PF01627">
    <property type="entry name" value="Hpt"/>
    <property type="match status" value="1"/>
</dbReference>
<dbReference type="CDD" id="cd06225">
    <property type="entry name" value="HAMP"/>
    <property type="match status" value="1"/>
</dbReference>
<reference evidence="24 25" key="1">
    <citation type="submission" date="2020-05" db="EMBL/GenBank/DDBJ databases">
        <title>Horizontal transmission and recombination maintain forever young bacterial symbiont genomes.</title>
        <authorList>
            <person name="Russell S.L."/>
            <person name="Pepper-Tunick E."/>
            <person name="Svedberg J."/>
            <person name="Byrne A."/>
            <person name="Ruelas Castillo J."/>
            <person name="Vollmers C."/>
            <person name="Beinart R.A."/>
            <person name="Corbett-Detig R."/>
        </authorList>
    </citation>
    <scope>NUCLEOTIDE SEQUENCE [LARGE SCALE GENOMIC DNA]</scope>
    <source>
        <strain evidence="24">Santa_Monica_outfall</strain>
    </source>
</reference>
<dbReference type="InterPro" id="IPR011006">
    <property type="entry name" value="CheY-like_superfamily"/>
</dbReference>
<dbReference type="Proteomes" id="UP000509658">
    <property type="component" value="Chromosome"/>
</dbReference>
<dbReference type="SMART" id="SM00388">
    <property type="entry name" value="HisKA"/>
    <property type="match status" value="1"/>
</dbReference>
<dbReference type="Gene3D" id="1.10.287.130">
    <property type="match status" value="1"/>
</dbReference>
<dbReference type="PROSITE" id="PS50109">
    <property type="entry name" value="HIS_KIN"/>
    <property type="match status" value="1"/>
</dbReference>
<feature type="domain" description="Response regulatory" evidence="20">
    <location>
        <begin position="1006"/>
        <end position="1121"/>
    </location>
</feature>
<dbReference type="InterPro" id="IPR008207">
    <property type="entry name" value="Sig_transdc_His_kin_Hpt_dom"/>
</dbReference>
<accession>A0A6N0HYJ5</accession>